<name>A0A1L9RIE8_ASPWE</name>
<proteinExistence type="predicted"/>
<dbReference type="GeneID" id="63751028"/>
<dbReference type="VEuPathDB" id="FungiDB:ASPWEDRAFT_39770"/>
<sequence>MFKTVAPACFLGFELQVRLAANHLDSQCFNLASTEYSKTLAMESLNFQPTFLDRLFIGIFHFINRLLPRHKLPAFLGAFNVASMRRELRAQNLHDGPAGV</sequence>
<keyword evidence="2" id="KW-1185">Reference proteome</keyword>
<reference evidence="2" key="1">
    <citation type="journal article" date="2017" name="Genome Biol.">
        <title>Comparative genomics reveals high biological diversity and specific adaptations in the industrially and medically important fungal genus Aspergillus.</title>
        <authorList>
            <person name="de Vries R.P."/>
            <person name="Riley R."/>
            <person name="Wiebenga A."/>
            <person name="Aguilar-Osorio G."/>
            <person name="Amillis S."/>
            <person name="Uchima C.A."/>
            <person name="Anderluh G."/>
            <person name="Asadollahi M."/>
            <person name="Askin M."/>
            <person name="Barry K."/>
            <person name="Battaglia E."/>
            <person name="Bayram O."/>
            <person name="Benocci T."/>
            <person name="Braus-Stromeyer S.A."/>
            <person name="Caldana C."/>
            <person name="Canovas D."/>
            <person name="Cerqueira G.C."/>
            <person name="Chen F."/>
            <person name="Chen W."/>
            <person name="Choi C."/>
            <person name="Clum A."/>
            <person name="Dos Santos R.A."/>
            <person name="Damasio A.R."/>
            <person name="Diallinas G."/>
            <person name="Emri T."/>
            <person name="Fekete E."/>
            <person name="Flipphi M."/>
            <person name="Freyberg S."/>
            <person name="Gallo A."/>
            <person name="Gournas C."/>
            <person name="Habgood R."/>
            <person name="Hainaut M."/>
            <person name="Harispe M.L."/>
            <person name="Henrissat B."/>
            <person name="Hilden K.S."/>
            <person name="Hope R."/>
            <person name="Hossain A."/>
            <person name="Karabika E."/>
            <person name="Karaffa L."/>
            <person name="Karanyi Z."/>
            <person name="Krasevec N."/>
            <person name="Kuo A."/>
            <person name="Kusch H."/>
            <person name="LaButti K."/>
            <person name="Lagendijk E.L."/>
            <person name="Lapidus A."/>
            <person name="Levasseur A."/>
            <person name="Lindquist E."/>
            <person name="Lipzen A."/>
            <person name="Logrieco A.F."/>
            <person name="MacCabe A."/>
            <person name="Maekelae M.R."/>
            <person name="Malavazi I."/>
            <person name="Melin P."/>
            <person name="Meyer V."/>
            <person name="Mielnichuk N."/>
            <person name="Miskei M."/>
            <person name="Molnar A.P."/>
            <person name="Mule G."/>
            <person name="Ngan C.Y."/>
            <person name="Orejas M."/>
            <person name="Orosz E."/>
            <person name="Ouedraogo J.P."/>
            <person name="Overkamp K.M."/>
            <person name="Park H.-S."/>
            <person name="Perrone G."/>
            <person name="Piumi F."/>
            <person name="Punt P.J."/>
            <person name="Ram A.F."/>
            <person name="Ramon A."/>
            <person name="Rauscher S."/>
            <person name="Record E."/>
            <person name="Riano-Pachon D.M."/>
            <person name="Robert V."/>
            <person name="Roehrig J."/>
            <person name="Ruller R."/>
            <person name="Salamov A."/>
            <person name="Salih N.S."/>
            <person name="Samson R.A."/>
            <person name="Sandor E."/>
            <person name="Sanguinetti M."/>
            <person name="Schuetze T."/>
            <person name="Sepcic K."/>
            <person name="Shelest E."/>
            <person name="Sherlock G."/>
            <person name="Sophianopoulou V."/>
            <person name="Squina F.M."/>
            <person name="Sun H."/>
            <person name="Susca A."/>
            <person name="Todd R.B."/>
            <person name="Tsang A."/>
            <person name="Unkles S.E."/>
            <person name="van de Wiele N."/>
            <person name="van Rossen-Uffink D."/>
            <person name="Oliveira J.V."/>
            <person name="Vesth T.C."/>
            <person name="Visser J."/>
            <person name="Yu J.-H."/>
            <person name="Zhou M."/>
            <person name="Andersen M.R."/>
            <person name="Archer D.B."/>
            <person name="Baker S.E."/>
            <person name="Benoit I."/>
            <person name="Brakhage A.A."/>
            <person name="Braus G.H."/>
            <person name="Fischer R."/>
            <person name="Frisvad J.C."/>
            <person name="Goldman G.H."/>
            <person name="Houbraken J."/>
            <person name="Oakley B."/>
            <person name="Pocsi I."/>
            <person name="Scazzocchio C."/>
            <person name="Seiboth B."/>
            <person name="vanKuyk P.A."/>
            <person name="Wortman J."/>
            <person name="Dyer P.S."/>
            <person name="Grigoriev I.V."/>
        </authorList>
    </citation>
    <scope>NUCLEOTIDE SEQUENCE [LARGE SCALE GENOMIC DNA]</scope>
    <source>
        <strain evidence="2">DTO 134E9</strain>
    </source>
</reference>
<dbReference type="STRING" id="1073089.A0A1L9RIE8"/>
<evidence type="ECO:0000313" key="1">
    <source>
        <dbReference type="EMBL" id="OJJ34694.1"/>
    </source>
</evidence>
<accession>A0A1L9RIE8</accession>
<evidence type="ECO:0000313" key="2">
    <source>
        <dbReference type="Proteomes" id="UP000184383"/>
    </source>
</evidence>
<dbReference type="RefSeq" id="XP_040688370.1">
    <property type="nucleotide sequence ID" value="XM_040835180.1"/>
</dbReference>
<dbReference type="OrthoDB" id="823504at2759"/>
<organism evidence="1 2">
    <name type="scientific">Aspergillus wentii DTO 134E9</name>
    <dbReference type="NCBI Taxonomy" id="1073089"/>
    <lineage>
        <taxon>Eukaryota</taxon>
        <taxon>Fungi</taxon>
        <taxon>Dikarya</taxon>
        <taxon>Ascomycota</taxon>
        <taxon>Pezizomycotina</taxon>
        <taxon>Eurotiomycetes</taxon>
        <taxon>Eurotiomycetidae</taxon>
        <taxon>Eurotiales</taxon>
        <taxon>Aspergillaceae</taxon>
        <taxon>Aspergillus</taxon>
        <taxon>Aspergillus subgen. Cremei</taxon>
    </lineage>
</organism>
<protein>
    <submittedName>
        <fullName evidence="1">Uncharacterized protein</fullName>
    </submittedName>
</protein>
<dbReference type="Proteomes" id="UP000184383">
    <property type="component" value="Unassembled WGS sequence"/>
</dbReference>
<gene>
    <name evidence="1" type="ORF">ASPWEDRAFT_39770</name>
</gene>
<dbReference type="AlphaFoldDB" id="A0A1L9RIE8"/>
<dbReference type="EMBL" id="KV878212">
    <property type="protein sequence ID" value="OJJ34694.1"/>
    <property type="molecule type" value="Genomic_DNA"/>
</dbReference>